<evidence type="ECO:0000256" key="5">
    <source>
        <dbReference type="ARBA" id="ARBA00023136"/>
    </source>
</evidence>
<dbReference type="Pfam" id="PF08016">
    <property type="entry name" value="PKD_channel"/>
    <property type="match status" value="1"/>
</dbReference>
<feature type="domain" description="Polycystin cation channel PKD1/PKD2" evidence="7">
    <location>
        <begin position="234"/>
        <end position="440"/>
    </location>
</feature>
<dbReference type="PANTHER" id="PTHR10582">
    <property type="entry name" value="TRANSIENT RECEPTOR POTENTIAL ION CHANNEL PROTEIN"/>
    <property type="match status" value="1"/>
</dbReference>
<evidence type="ECO:0000256" key="1">
    <source>
        <dbReference type="ARBA" id="ARBA00004141"/>
    </source>
</evidence>
<dbReference type="PANTHER" id="PTHR10582:SF2">
    <property type="entry name" value="INACTIVE"/>
    <property type="match status" value="1"/>
</dbReference>
<dbReference type="GO" id="GO:0005886">
    <property type="term" value="C:plasma membrane"/>
    <property type="evidence" value="ECO:0007669"/>
    <property type="project" value="TreeGrafter"/>
</dbReference>
<keyword evidence="3" id="KW-0677">Repeat</keyword>
<comment type="subcellular location">
    <subcellularLocation>
        <location evidence="1">Membrane</location>
        <topology evidence="1">Multi-pass membrane protein</topology>
    </subcellularLocation>
</comment>
<keyword evidence="4 6" id="KW-1133">Transmembrane helix</keyword>
<dbReference type="GO" id="GO:0098703">
    <property type="term" value="P:calcium ion import across plasma membrane"/>
    <property type="evidence" value="ECO:0007669"/>
    <property type="project" value="TreeGrafter"/>
</dbReference>
<evidence type="ECO:0000256" key="4">
    <source>
        <dbReference type="ARBA" id="ARBA00022989"/>
    </source>
</evidence>
<dbReference type="AlphaFoldDB" id="A0A7S3JZI4"/>
<evidence type="ECO:0000259" key="7">
    <source>
        <dbReference type="Pfam" id="PF08016"/>
    </source>
</evidence>
<evidence type="ECO:0000256" key="2">
    <source>
        <dbReference type="ARBA" id="ARBA00022692"/>
    </source>
</evidence>
<dbReference type="EMBL" id="HBIJ01016406">
    <property type="protein sequence ID" value="CAE0370178.1"/>
    <property type="molecule type" value="Transcribed_RNA"/>
</dbReference>
<dbReference type="InterPro" id="IPR024862">
    <property type="entry name" value="TRPV"/>
</dbReference>
<feature type="transmembrane region" description="Helical" evidence="6">
    <location>
        <begin position="231"/>
        <end position="254"/>
    </location>
</feature>
<feature type="transmembrane region" description="Helical" evidence="6">
    <location>
        <begin position="191"/>
        <end position="210"/>
    </location>
</feature>
<evidence type="ECO:0000256" key="6">
    <source>
        <dbReference type="SAM" id="Phobius"/>
    </source>
</evidence>
<keyword evidence="5 6" id="KW-0472">Membrane</keyword>
<proteinExistence type="predicted"/>
<sequence length="623" mass="71055">MNDQVKDQKIRELNCIINNRLRVASRRRQSLIKQSVQETVGIGSACSSVETILKNIFQRLNNVIKGTGSAHQVLVALADVYEALPCPIENVLFNERISIVGGPVAEHVLKISALLPYLWTKNGKLLLSVHGAKRLAASQIFKTAIIVKYNLTGLKNIVRIELIAYIILFICFFHLSYSQFVRERRHEWSEILTLIPALILCFLFTIREAVTLLHLSHHENGILASIARVPLLLLTQFWNLINCVMLGTMAAYLIDTTVQHVRRGNPPTYDKYDSENDWDDESLSQAEKFGREKSPVDSRRAVLTMFATLFSWIRLLGMLRFIMNKRFIGFIAVLERIILDVREFTIALFIFIAAFAHIALLANGRKDREHFGFDDEDDKTNEFRTIPGALQYFYLLSFLGASETALFRNSIDILALDLFIFVVYLILLNVLIAVISEAYDRGMADADAFFWRSRHELIAQYSRPYNWLLRPIPEAAVRTITLMEFKLDKKSIRSFLKEGEDEEDEDINIELGQFEDDPEPSSRIDTIAARIRLDVDTAIRAHAVDIQTRLDAIQSVLIPEQLNVEPLRPYLSANSNVNLSSRFLDDPSQLVYPSTYNGIASNERADSSLISHHSFSSEEEKKD</sequence>
<organism evidence="8">
    <name type="scientific">Aureoumbra lagunensis</name>
    <dbReference type="NCBI Taxonomy" id="44058"/>
    <lineage>
        <taxon>Eukaryota</taxon>
        <taxon>Sar</taxon>
        <taxon>Stramenopiles</taxon>
        <taxon>Ochrophyta</taxon>
        <taxon>Pelagophyceae</taxon>
        <taxon>Pelagomonadales</taxon>
        <taxon>Aureoumbra</taxon>
    </lineage>
</organism>
<feature type="transmembrane region" description="Helical" evidence="6">
    <location>
        <begin position="344"/>
        <end position="363"/>
    </location>
</feature>
<dbReference type="InterPro" id="IPR013122">
    <property type="entry name" value="PKD1_2_channel"/>
</dbReference>
<reference evidence="8" key="1">
    <citation type="submission" date="2021-01" db="EMBL/GenBank/DDBJ databases">
        <authorList>
            <person name="Corre E."/>
            <person name="Pelletier E."/>
            <person name="Niang G."/>
            <person name="Scheremetjew M."/>
            <person name="Finn R."/>
            <person name="Kale V."/>
            <person name="Holt S."/>
            <person name="Cochrane G."/>
            <person name="Meng A."/>
            <person name="Brown T."/>
            <person name="Cohen L."/>
        </authorList>
    </citation>
    <scope>NUCLEOTIDE SEQUENCE</scope>
    <source>
        <strain evidence="8">CCMP1510</strain>
    </source>
</reference>
<keyword evidence="2 6" id="KW-0812">Transmembrane</keyword>
<dbReference type="GO" id="GO:0005216">
    <property type="term" value="F:monoatomic ion channel activity"/>
    <property type="evidence" value="ECO:0007669"/>
    <property type="project" value="InterPro"/>
</dbReference>
<protein>
    <recommendedName>
        <fullName evidence="7">Polycystin cation channel PKD1/PKD2 domain-containing protein</fullName>
    </recommendedName>
</protein>
<name>A0A7S3JZI4_9STRA</name>
<evidence type="ECO:0000313" key="8">
    <source>
        <dbReference type="EMBL" id="CAE0370178.1"/>
    </source>
</evidence>
<accession>A0A7S3JZI4</accession>
<evidence type="ECO:0000256" key="3">
    <source>
        <dbReference type="ARBA" id="ARBA00022737"/>
    </source>
</evidence>
<feature type="transmembrane region" description="Helical" evidence="6">
    <location>
        <begin position="162"/>
        <end position="179"/>
    </location>
</feature>
<feature type="transmembrane region" description="Helical" evidence="6">
    <location>
        <begin position="413"/>
        <end position="435"/>
    </location>
</feature>
<gene>
    <name evidence="8" type="ORF">ALAG00032_LOCUS10942</name>
</gene>
<feature type="transmembrane region" description="Helical" evidence="6">
    <location>
        <begin position="301"/>
        <end position="323"/>
    </location>
</feature>